<gene>
    <name evidence="1" type="ORF">FYJ91_03120</name>
</gene>
<organism evidence="1 2">
    <name type="scientific">Sphingomonas montanisoli</name>
    <dbReference type="NCBI Taxonomy" id="2606412"/>
    <lineage>
        <taxon>Bacteria</taxon>
        <taxon>Pseudomonadati</taxon>
        <taxon>Pseudomonadota</taxon>
        <taxon>Alphaproteobacteria</taxon>
        <taxon>Sphingomonadales</taxon>
        <taxon>Sphingomonadaceae</taxon>
        <taxon>Sphingomonas</taxon>
    </lineage>
</organism>
<comment type="caution">
    <text evidence="1">The sequence shown here is derived from an EMBL/GenBank/DDBJ whole genome shotgun (WGS) entry which is preliminary data.</text>
</comment>
<dbReference type="Pfam" id="PF20331">
    <property type="entry name" value="DUF6626"/>
    <property type="match status" value="1"/>
</dbReference>
<accession>A0A5D9CG54</accession>
<proteinExistence type="predicted"/>
<dbReference type="AlphaFoldDB" id="A0A5D9CG54"/>
<dbReference type="Proteomes" id="UP000322077">
    <property type="component" value="Unassembled WGS sequence"/>
</dbReference>
<evidence type="ECO:0008006" key="3">
    <source>
        <dbReference type="Google" id="ProtNLM"/>
    </source>
</evidence>
<sequence>MILDEAYLLLRAAGRASNHAAFSTDYLGHSPRYYDYLRCSGAAPNLTALLKLAMKLTDLAHETTAELDESAAGKLAKRIMSQALKRCR</sequence>
<dbReference type="EMBL" id="VTOU01000001">
    <property type="protein sequence ID" value="TZG29141.1"/>
    <property type="molecule type" value="Genomic_DNA"/>
</dbReference>
<keyword evidence="2" id="KW-1185">Reference proteome</keyword>
<protein>
    <recommendedName>
        <fullName evidence="3">XRE family transcriptional regulator</fullName>
    </recommendedName>
</protein>
<evidence type="ECO:0000313" key="1">
    <source>
        <dbReference type="EMBL" id="TZG29141.1"/>
    </source>
</evidence>
<evidence type="ECO:0000313" key="2">
    <source>
        <dbReference type="Proteomes" id="UP000322077"/>
    </source>
</evidence>
<reference evidence="1 2" key="1">
    <citation type="submission" date="2019-08" db="EMBL/GenBank/DDBJ databases">
        <authorList>
            <person name="Wang G."/>
            <person name="Xu Z."/>
        </authorList>
    </citation>
    <scope>NUCLEOTIDE SEQUENCE [LARGE SCALE GENOMIC DNA]</scope>
    <source>
        <strain evidence="1 2">ZX</strain>
    </source>
</reference>
<name>A0A5D9CG54_9SPHN</name>
<dbReference type="RefSeq" id="WP_149520801.1">
    <property type="nucleotide sequence ID" value="NZ_VTOU01000001.1"/>
</dbReference>
<dbReference type="InterPro" id="IPR046734">
    <property type="entry name" value="DUF6626"/>
</dbReference>